<dbReference type="InterPro" id="IPR039426">
    <property type="entry name" value="TonB-dep_rcpt-like"/>
</dbReference>
<evidence type="ECO:0000259" key="9">
    <source>
        <dbReference type="Pfam" id="PF07715"/>
    </source>
</evidence>
<proteinExistence type="inferred from homology"/>
<keyword evidence="5 7" id="KW-0472">Membrane</keyword>
<evidence type="ECO:0000256" key="4">
    <source>
        <dbReference type="ARBA" id="ARBA00022692"/>
    </source>
</evidence>
<feature type="domain" description="TonB-dependent receptor plug" evidence="9">
    <location>
        <begin position="116"/>
        <end position="248"/>
    </location>
</feature>
<dbReference type="InterPro" id="IPR037066">
    <property type="entry name" value="Plug_dom_sf"/>
</dbReference>
<sequence>MKKTLCLFAILMAIANLLPAQQRQVTGKVTGNNNNVPVPYASVQLKGASAGTITDQQGNFKLNIQGDESVLVVRSIGYLTKEVSVGAATNISILLIIDDKTMQEVVVTALNVKREKKSLGYSVQEIKGADINQSKDANFINSLSGKVAGIQVTGSSGNMGGSARITIRGVNSIYGNNNPLFVVDGVPMDNSNFTGSNATTSIDQERGRGGYDYGNAIQDINPNDIESLSVLKGAAASALYGTRGSNGVIVITTKKSKTGAAKGLGVTYNIGAQIEKVYIMPKYQNEYGGGYNFEKLYVNEHPEGFKDGKATYNDNDGKGPYDLVPNFEPDISWGPKLDGKLVRHWWSWDKNKQNPDFGVSAPWEPHPDNNRSFFETGLTLTNSVAVSGANDKGAFRLSYTNLDQKFVLPNSKLKRNSLGFNGNYFITDRLEAFIGVNYAGTNALGRPGTGYHGRNVMQGFSEFGHRDWDMNKLKDYAYPYDGSQRSWNRGAWDDQPPRYTDNPYWTRYKNYETDRRDRVYGNAGLNFKLTDYLSITGKFMTDFYTDSRQERVAIGSQGIPSYIEATRFVKENNYEGRINFNKSLGNDFSLSAFAGLNRRENFLRFTGGESKDGLNIDGWYNLANSKQPARVYDHVEKLRENGIFASASLGYRGMLYIDATGRNEWSSTLPAANNSYFFPSVSGSFVFSELSSLKSATWLSFGKLRLGWAQVGKGTIPYSTALAYLAEENFGSTANITVPDRLNNEKIRPEITTEVEAGLEARFLHNRLGIELSVYDKKSKDQIIPLTISASSGYTTAIINAGLIRNKGLELALTGTPIRTKSGFTWELGFNFAHNRNKIEKLYEDLAKGIRVTNLLLANAPFAVSVNAREGETYGSIVGYAVKRDANGHKLVDANGFYIRAAQQSVLGNALPDYTGGFSTAFNYKGITLGLNFDFQVGGKYFSTTTMFGRQSGILAETAADGIREKGIIAEGYTEDGKVNTKVISAYDHFNNNNGYVVQELDMWDAGYLYLKEINLGYTFEKSFVSKLHLQNLRLSLTARNVWLIHSANPHLDPTNLAISAGNVQGIEAAALPSVRSFGANLSVSF</sequence>
<feature type="signal peptide" evidence="8">
    <location>
        <begin position="1"/>
        <end position="20"/>
    </location>
</feature>
<comment type="similarity">
    <text evidence="7">Belongs to the TonB-dependent receptor family.</text>
</comment>
<dbReference type="Gene3D" id="2.170.130.10">
    <property type="entry name" value="TonB-dependent receptor, plug domain"/>
    <property type="match status" value="1"/>
</dbReference>
<keyword evidence="4 7" id="KW-0812">Transmembrane</keyword>
<protein>
    <submittedName>
        <fullName evidence="10">TonB-linked SusC/RagA family outer membrane protein</fullName>
    </submittedName>
</protein>
<dbReference type="Pfam" id="PF13715">
    <property type="entry name" value="CarbopepD_reg_2"/>
    <property type="match status" value="1"/>
</dbReference>
<comment type="subcellular location">
    <subcellularLocation>
        <location evidence="1 7">Cell outer membrane</location>
        <topology evidence="1 7">Multi-pass membrane protein</topology>
    </subcellularLocation>
</comment>
<evidence type="ECO:0000256" key="6">
    <source>
        <dbReference type="ARBA" id="ARBA00023237"/>
    </source>
</evidence>
<evidence type="ECO:0000256" key="3">
    <source>
        <dbReference type="ARBA" id="ARBA00022452"/>
    </source>
</evidence>
<dbReference type="Gene3D" id="2.40.170.20">
    <property type="entry name" value="TonB-dependent receptor, beta-barrel domain"/>
    <property type="match status" value="1"/>
</dbReference>
<keyword evidence="2 7" id="KW-0813">Transport</keyword>
<comment type="caution">
    <text evidence="10">The sequence shown here is derived from an EMBL/GenBank/DDBJ whole genome shotgun (WGS) entry which is preliminary data.</text>
</comment>
<name>A0A2P8HA16_CHINA</name>
<dbReference type="InterPro" id="IPR008969">
    <property type="entry name" value="CarboxyPept-like_regulatory"/>
</dbReference>
<dbReference type="InterPro" id="IPR012910">
    <property type="entry name" value="Plug_dom"/>
</dbReference>
<keyword evidence="6 7" id="KW-0998">Cell outer membrane</keyword>
<keyword evidence="3 7" id="KW-1134">Transmembrane beta strand</keyword>
<evidence type="ECO:0000313" key="11">
    <source>
        <dbReference type="Proteomes" id="UP000240971"/>
    </source>
</evidence>
<organism evidence="10 11">
    <name type="scientific">Chitinophaga niastensis</name>
    <dbReference type="NCBI Taxonomy" id="536980"/>
    <lineage>
        <taxon>Bacteria</taxon>
        <taxon>Pseudomonadati</taxon>
        <taxon>Bacteroidota</taxon>
        <taxon>Chitinophagia</taxon>
        <taxon>Chitinophagales</taxon>
        <taxon>Chitinophagaceae</taxon>
        <taxon>Chitinophaga</taxon>
    </lineage>
</organism>
<dbReference type="SUPFAM" id="SSF49464">
    <property type="entry name" value="Carboxypeptidase regulatory domain-like"/>
    <property type="match status" value="1"/>
</dbReference>
<dbReference type="Proteomes" id="UP000240971">
    <property type="component" value="Unassembled WGS sequence"/>
</dbReference>
<dbReference type="InterPro" id="IPR036942">
    <property type="entry name" value="Beta-barrel_TonB_sf"/>
</dbReference>
<dbReference type="InterPro" id="IPR023997">
    <property type="entry name" value="TonB-dep_OMP_SusC/RagA_CS"/>
</dbReference>
<keyword evidence="8" id="KW-0732">Signal</keyword>
<dbReference type="NCBIfam" id="TIGR04057">
    <property type="entry name" value="SusC_RagA_signa"/>
    <property type="match status" value="1"/>
</dbReference>
<dbReference type="NCBIfam" id="TIGR04056">
    <property type="entry name" value="OMP_RagA_SusC"/>
    <property type="match status" value="1"/>
</dbReference>
<gene>
    <name evidence="10" type="ORF">CLV51_10948</name>
</gene>
<dbReference type="AlphaFoldDB" id="A0A2P8HA16"/>
<dbReference type="OrthoDB" id="9768177at2"/>
<feature type="chain" id="PRO_5015191225" evidence="8">
    <location>
        <begin position="21"/>
        <end position="1086"/>
    </location>
</feature>
<dbReference type="Gene3D" id="2.60.40.1120">
    <property type="entry name" value="Carboxypeptidase-like, regulatory domain"/>
    <property type="match status" value="1"/>
</dbReference>
<evidence type="ECO:0000256" key="1">
    <source>
        <dbReference type="ARBA" id="ARBA00004571"/>
    </source>
</evidence>
<dbReference type="EMBL" id="PYAW01000009">
    <property type="protein sequence ID" value="PSL43054.1"/>
    <property type="molecule type" value="Genomic_DNA"/>
</dbReference>
<dbReference type="PROSITE" id="PS52016">
    <property type="entry name" value="TONB_DEPENDENT_REC_3"/>
    <property type="match status" value="1"/>
</dbReference>
<dbReference type="RefSeq" id="WP_106531150.1">
    <property type="nucleotide sequence ID" value="NZ_PYAW01000009.1"/>
</dbReference>
<evidence type="ECO:0000256" key="8">
    <source>
        <dbReference type="SAM" id="SignalP"/>
    </source>
</evidence>
<dbReference type="SUPFAM" id="SSF56935">
    <property type="entry name" value="Porins"/>
    <property type="match status" value="1"/>
</dbReference>
<dbReference type="GO" id="GO:0009279">
    <property type="term" value="C:cell outer membrane"/>
    <property type="evidence" value="ECO:0007669"/>
    <property type="project" value="UniProtKB-SubCell"/>
</dbReference>
<keyword evidence="11" id="KW-1185">Reference proteome</keyword>
<evidence type="ECO:0000313" key="10">
    <source>
        <dbReference type="EMBL" id="PSL43054.1"/>
    </source>
</evidence>
<evidence type="ECO:0000256" key="7">
    <source>
        <dbReference type="PROSITE-ProRule" id="PRU01360"/>
    </source>
</evidence>
<evidence type="ECO:0000256" key="5">
    <source>
        <dbReference type="ARBA" id="ARBA00023136"/>
    </source>
</evidence>
<evidence type="ECO:0000256" key="2">
    <source>
        <dbReference type="ARBA" id="ARBA00022448"/>
    </source>
</evidence>
<reference evidence="10 11" key="1">
    <citation type="submission" date="2018-03" db="EMBL/GenBank/DDBJ databases">
        <title>Genomic Encyclopedia of Archaeal and Bacterial Type Strains, Phase II (KMG-II): from individual species to whole genera.</title>
        <authorList>
            <person name="Goeker M."/>
        </authorList>
    </citation>
    <scope>NUCLEOTIDE SEQUENCE [LARGE SCALE GENOMIC DNA]</scope>
    <source>
        <strain evidence="10 11">DSM 24859</strain>
    </source>
</reference>
<accession>A0A2P8HA16</accession>
<dbReference type="Pfam" id="PF07715">
    <property type="entry name" value="Plug"/>
    <property type="match status" value="1"/>
</dbReference>
<dbReference type="InterPro" id="IPR023996">
    <property type="entry name" value="TonB-dep_OMP_SusC/RagA"/>
</dbReference>